<dbReference type="AlphaFoldDB" id="A0A414X8R0"/>
<proteinExistence type="predicted"/>
<reference evidence="1 2" key="1">
    <citation type="submission" date="2018-08" db="EMBL/GenBank/DDBJ databases">
        <title>A genome reference for cultivated species of the human gut microbiota.</title>
        <authorList>
            <person name="Zou Y."/>
            <person name="Xue W."/>
            <person name="Luo G."/>
        </authorList>
    </citation>
    <scope>NUCLEOTIDE SEQUENCE [LARGE SCALE GENOMIC DNA]</scope>
    <source>
        <strain evidence="1 2">AM17-44</strain>
    </source>
</reference>
<sequence>MKYIYIILLFIVSCGQNTKDNRQSHIQENVYKNDKLTISKIFMDNVEYFRLYHLYNTDTEDYIKHYKKYPQAESDPANFYVPYGCRQVKSNKKFVSSPYPTDSQISVYVDTIIYNKKGNLFIAFVCIEKKYDIIDKFENRPHKYDCKAMIGYKEDTSSIIKIYPLTNFMAIGFNNRNTAIKVVKNDYMKNLKGSYLSGSIYGANKFLENVGDSTFFEKSQLFKRYNSKYYHFQMYKDMDGIKVFNYPYGN</sequence>
<organism evidence="1 2">
    <name type="scientific">Phocaeicola plebeius</name>
    <dbReference type="NCBI Taxonomy" id="310297"/>
    <lineage>
        <taxon>Bacteria</taxon>
        <taxon>Pseudomonadati</taxon>
        <taxon>Bacteroidota</taxon>
        <taxon>Bacteroidia</taxon>
        <taxon>Bacteroidales</taxon>
        <taxon>Bacteroidaceae</taxon>
        <taxon>Phocaeicola</taxon>
    </lineage>
</organism>
<dbReference type="Proteomes" id="UP000284998">
    <property type="component" value="Unassembled WGS sequence"/>
</dbReference>
<name>A0A414X8R0_9BACT</name>
<evidence type="ECO:0000313" key="1">
    <source>
        <dbReference type="EMBL" id="RHH51897.1"/>
    </source>
</evidence>
<comment type="caution">
    <text evidence="1">The sequence shown here is derived from an EMBL/GenBank/DDBJ whole genome shotgun (WGS) entry which is preliminary data.</text>
</comment>
<gene>
    <name evidence="1" type="ORF">DW204_00210</name>
</gene>
<accession>A0A414X8R0</accession>
<dbReference type="EMBL" id="QRJS01000001">
    <property type="protein sequence ID" value="RHH51897.1"/>
    <property type="molecule type" value="Genomic_DNA"/>
</dbReference>
<evidence type="ECO:0000313" key="2">
    <source>
        <dbReference type="Proteomes" id="UP000284998"/>
    </source>
</evidence>
<protein>
    <submittedName>
        <fullName evidence="1">Uncharacterized protein</fullName>
    </submittedName>
</protein>
<dbReference type="RefSeq" id="WP_118242326.1">
    <property type="nucleotide sequence ID" value="NZ_QRJS01000001.1"/>
</dbReference>